<protein>
    <submittedName>
        <fullName evidence="1">Uncharacterized protein</fullName>
    </submittedName>
</protein>
<evidence type="ECO:0000313" key="1">
    <source>
        <dbReference type="EMBL" id="ASQ40306.1"/>
    </source>
</evidence>
<dbReference type="EMBL" id="MF167427">
    <property type="protein sequence ID" value="ASQ40306.1"/>
    <property type="molecule type" value="Genomic_DNA"/>
</dbReference>
<organism evidence="1">
    <name type="scientific">Cyanoptyche gloeocystis</name>
    <dbReference type="NCBI Taxonomy" id="77922"/>
    <lineage>
        <taxon>Eukaryota</taxon>
        <taxon>Glaucocystophyceae</taxon>
        <taxon>Glaucocystophyceae incertae sedis</taxon>
        <taxon>Cyanoptyche</taxon>
    </lineage>
</organism>
<reference evidence="1" key="1">
    <citation type="submission" date="2017-05" db="EMBL/GenBank/DDBJ databases">
        <title>Plastid comparative genomics reveals ancient divergence between Glaucophyte genera.</title>
        <authorList>
            <person name="Figueroa-Martinez F.J."/>
            <person name="Jackson C."/>
            <person name="Reyes-Prieto A."/>
        </authorList>
    </citation>
    <scope>NUCLEOTIDE SEQUENCE</scope>
    <source>
        <strain evidence="1">SAG 4.97</strain>
    </source>
</reference>
<keyword evidence="1" id="KW-0934">Plastid</keyword>
<gene>
    <name evidence="1" type="primary">orf589</name>
</gene>
<geneLocation type="plastid" evidence="1"/>
<accession>A0A3G1IW61</accession>
<dbReference type="AlphaFoldDB" id="A0A3G1IW61"/>
<proteinExistence type="predicted"/>
<name>A0A3G1IW61_9EUKA</name>
<sequence>MFVVAGHHEHWVIWWRRAATNIGFYPIYWTYVQFCGCTNHKADHKHWANAQYIYFF</sequence>